<organism evidence="2 3">
    <name type="scientific">Winogradskya consettensis</name>
    <dbReference type="NCBI Taxonomy" id="113560"/>
    <lineage>
        <taxon>Bacteria</taxon>
        <taxon>Bacillati</taxon>
        <taxon>Actinomycetota</taxon>
        <taxon>Actinomycetes</taxon>
        <taxon>Micromonosporales</taxon>
        <taxon>Micromonosporaceae</taxon>
        <taxon>Winogradskya</taxon>
    </lineage>
</organism>
<proteinExistence type="predicted"/>
<sequence>MWPGDRMMPPPLARGRAGAGPLRLRLMTGLALAASAALLVTVVMITDRGPEVESPVGDVVRVGVVDGQSVSGYLRSSRGELGAMFPSAGPPSAGDTWALVSLTGYLGPDKLLGVLGDSAVAQVYARAPLPGVRTQVVKIPVYRMPQDVVAGMLNAALARDQEQADYRKLSGELEGDGTNELRVRQAYDNAAQIAAAEAAAFRAHCACVFAAVVRAGPAVLDRIAGRAEVRVVDPAPEVRQLDRTEFRPVLPEQTTTVPDDDEPSGPVPSRSTAVAPQSPAPLPSSTGARVTSPSPDGPGTGADPSAAAPEESAAVTSASPTGPAPDQQSASSGASRGASGR</sequence>
<reference evidence="2" key="1">
    <citation type="submission" date="2021-03" db="EMBL/GenBank/DDBJ databases">
        <title>Whole genome shotgun sequence of Actinoplanes consettensis NBRC 14913.</title>
        <authorList>
            <person name="Komaki H."/>
            <person name="Tamura T."/>
        </authorList>
    </citation>
    <scope>NUCLEOTIDE SEQUENCE</scope>
    <source>
        <strain evidence="2">NBRC 14913</strain>
    </source>
</reference>
<keyword evidence="3" id="KW-1185">Reference proteome</keyword>
<feature type="compositionally biased region" description="Low complexity" evidence="1">
    <location>
        <begin position="329"/>
        <end position="341"/>
    </location>
</feature>
<evidence type="ECO:0000313" key="2">
    <source>
        <dbReference type="EMBL" id="GIM75105.1"/>
    </source>
</evidence>
<feature type="compositionally biased region" description="Low complexity" evidence="1">
    <location>
        <begin position="302"/>
        <end position="321"/>
    </location>
</feature>
<dbReference type="Proteomes" id="UP000680865">
    <property type="component" value="Unassembled WGS sequence"/>
</dbReference>
<gene>
    <name evidence="2" type="ORF">Aco04nite_43660</name>
</gene>
<name>A0A919SLQ7_9ACTN</name>
<evidence type="ECO:0000313" key="3">
    <source>
        <dbReference type="Proteomes" id="UP000680865"/>
    </source>
</evidence>
<dbReference type="EMBL" id="BOQP01000022">
    <property type="protein sequence ID" value="GIM75105.1"/>
    <property type="molecule type" value="Genomic_DNA"/>
</dbReference>
<comment type="caution">
    <text evidence="2">The sequence shown here is derived from an EMBL/GenBank/DDBJ whole genome shotgun (WGS) entry which is preliminary data.</text>
</comment>
<dbReference type="AlphaFoldDB" id="A0A919SLQ7"/>
<dbReference type="RefSeq" id="WP_212999076.1">
    <property type="nucleotide sequence ID" value="NZ_BAAATW010000014.1"/>
</dbReference>
<evidence type="ECO:0000256" key="1">
    <source>
        <dbReference type="SAM" id="MobiDB-lite"/>
    </source>
</evidence>
<accession>A0A919SLQ7</accession>
<protein>
    <submittedName>
        <fullName evidence="2">Uncharacterized protein</fullName>
    </submittedName>
</protein>
<feature type="region of interest" description="Disordered" evidence="1">
    <location>
        <begin position="242"/>
        <end position="341"/>
    </location>
</feature>
<feature type="compositionally biased region" description="Polar residues" evidence="1">
    <location>
        <begin position="283"/>
        <end position="294"/>
    </location>
</feature>